<evidence type="ECO:0000256" key="5">
    <source>
        <dbReference type="ARBA" id="ARBA00022824"/>
    </source>
</evidence>
<accession>A0A8J1XJK2</accession>
<keyword evidence="5" id="KW-0256">Endoplasmic reticulum</keyword>
<evidence type="ECO:0000256" key="1">
    <source>
        <dbReference type="ARBA" id="ARBA00004477"/>
    </source>
</evidence>
<evidence type="ECO:0000256" key="8">
    <source>
        <dbReference type="ARBA" id="ARBA00032437"/>
    </source>
</evidence>
<protein>
    <recommendedName>
        <fullName evidence="3">Guided entry of tail-anchored proteins factor 1</fullName>
    </recommendedName>
    <alternativeName>
        <fullName evidence="8">Tail-anchored protein insertion receptor WRB</fullName>
    </alternativeName>
    <alternativeName>
        <fullName evidence="9">Tryptophan-rich basic protein</fullName>
    </alternativeName>
</protein>
<keyword evidence="4" id="KW-0812">Transmembrane</keyword>
<name>A0A8J1XJK2_OWEFU</name>
<keyword evidence="11" id="KW-1185">Reference proteome</keyword>
<dbReference type="PANTHER" id="PTHR42650">
    <property type="entry name" value="TAIL-ANCHORED PROTEIN INSERTION RECEPTOR WRB"/>
    <property type="match status" value="1"/>
</dbReference>
<evidence type="ECO:0000313" key="10">
    <source>
        <dbReference type="EMBL" id="CAH1799246.1"/>
    </source>
</evidence>
<comment type="similarity">
    <text evidence="2">Belongs to the WRB/GET1 family.</text>
</comment>
<evidence type="ECO:0000256" key="4">
    <source>
        <dbReference type="ARBA" id="ARBA00022692"/>
    </source>
</evidence>
<evidence type="ECO:0000256" key="9">
    <source>
        <dbReference type="ARBA" id="ARBA00033006"/>
    </source>
</evidence>
<dbReference type="GO" id="GO:0043495">
    <property type="term" value="F:protein-membrane adaptor activity"/>
    <property type="evidence" value="ECO:0007669"/>
    <property type="project" value="TreeGrafter"/>
</dbReference>
<dbReference type="PANTHER" id="PTHR42650:SF1">
    <property type="entry name" value="GUIDED ENTRY OF TAIL-ANCHORED PROTEINS FACTOR 1"/>
    <property type="match status" value="1"/>
</dbReference>
<proteinExistence type="inferred from homology"/>
<dbReference type="GO" id="GO:0071816">
    <property type="term" value="P:tail-anchored membrane protein insertion into ER membrane"/>
    <property type="evidence" value="ECO:0007669"/>
    <property type="project" value="InterPro"/>
</dbReference>
<dbReference type="Gene3D" id="1.10.287.660">
    <property type="entry name" value="Helix hairpin bin"/>
    <property type="match status" value="1"/>
</dbReference>
<comment type="caution">
    <text evidence="10">The sequence shown here is derived from an EMBL/GenBank/DDBJ whole genome shotgun (WGS) entry which is preliminary data.</text>
</comment>
<comment type="subcellular location">
    <subcellularLocation>
        <location evidence="1">Endoplasmic reticulum membrane</location>
        <topology evidence="1">Multi-pass membrane protein</topology>
    </subcellularLocation>
</comment>
<reference evidence="10" key="1">
    <citation type="submission" date="2022-03" db="EMBL/GenBank/DDBJ databases">
        <authorList>
            <person name="Martin C."/>
        </authorList>
    </citation>
    <scope>NUCLEOTIDE SEQUENCE</scope>
</reference>
<dbReference type="Pfam" id="PF04420">
    <property type="entry name" value="CHD5"/>
    <property type="match status" value="1"/>
</dbReference>
<evidence type="ECO:0000256" key="6">
    <source>
        <dbReference type="ARBA" id="ARBA00022989"/>
    </source>
</evidence>
<evidence type="ECO:0000256" key="3">
    <source>
        <dbReference type="ARBA" id="ARBA00017951"/>
    </source>
</evidence>
<evidence type="ECO:0000256" key="7">
    <source>
        <dbReference type="ARBA" id="ARBA00023136"/>
    </source>
</evidence>
<organism evidence="10 11">
    <name type="scientific">Owenia fusiformis</name>
    <name type="common">Polychaete worm</name>
    <dbReference type="NCBI Taxonomy" id="6347"/>
    <lineage>
        <taxon>Eukaryota</taxon>
        <taxon>Metazoa</taxon>
        <taxon>Spiralia</taxon>
        <taxon>Lophotrochozoa</taxon>
        <taxon>Annelida</taxon>
        <taxon>Polychaeta</taxon>
        <taxon>Sedentaria</taxon>
        <taxon>Canalipalpata</taxon>
        <taxon>Sabellida</taxon>
        <taxon>Oweniida</taxon>
        <taxon>Oweniidae</taxon>
        <taxon>Owenia</taxon>
    </lineage>
</organism>
<sequence>MLLFVAFSLVLLFSFIPIIVPPITKLIVLAIKKVDEDEIKTRQELKNLKEELGTFSAMDEFARHAKIQRKINKLMEEVQKHTKTRSDVFVAVKMLVSGVLKAIQIIISLSLIITYRADPVIMLPLDWVTPWPLWKILAFPTGIEGAVGLTFWLIVCRSVVSQSHRLFGKS</sequence>
<evidence type="ECO:0000256" key="2">
    <source>
        <dbReference type="ARBA" id="ARBA00010799"/>
    </source>
</evidence>
<keyword evidence="7" id="KW-0472">Membrane</keyword>
<dbReference type="GO" id="GO:0005789">
    <property type="term" value="C:endoplasmic reticulum membrane"/>
    <property type="evidence" value="ECO:0007669"/>
    <property type="project" value="UniProtKB-SubCell"/>
</dbReference>
<dbReference type="EMBL" id="CAIIXF020000011">
    <property type="protein sequence ID" value="CAH1799246.1"/>
    <property type="molecule type" value="Genomic_DNA"/>
</dbReference>
<dbReference type="InterPro" id="IPR029012">
    <property type="entry name" value="Helix_hairpin_bin_sf"/>
</dbReference>
<evidence type="ECO:0000313" key="11">
    <source>
        <dbReference type="Proteomes" id="UP000749559"/>
    </source>
</evidence>
<keyword evidence="6" id="KW-1133">Transmembrane helix</keyword>
<dbReference type="AlphaFoldDB" id="A0A8J1XJK2"/>
<dbReference type="OrthoDB" id="69461at2759"/>
<dbReference type="GO" id="GO:0043529">
    <property type="term" value="C:GET complex"/>
    <property type="evidence" value="ECO:0007669"/>
    <property type="project" value="TreeGrafter"/>
</dbReference>
<dbReference type="InterPro" id="IPR028945">
    <property type="entry name" value="Get1"/>
</dbReference>
<dbReference type="Proteomes" id="UP000749559">
    <property type="component" value="Unassembled WGS sequence"/>
</dbReference>
<gene>
    <name evidence="10" type="ORF">OFUS_LOCUS23280</name>
</gene>